<dbReference type="Gene3D" id="1.20.1260.10">
    <property type="match status" value="1"/>
</dbReference>
<protein>
    <submittedName>
        <fullName evidence="2">Ferritin-like domain-containing protein</fullName>
    </submittedName>
</protein>
<feature type="domain" description="Iminophenyl-pyruvate dimer synthase" evidence="1">
    <location>
        <begin position="42"/>
        <end position="199"/>
    </location>
</feature>
<gene>
    <name evidence="2" type="ORF">QQ020_13885</name>
</gene>
<organism evidence="2 3">
    <name type="scientific">Agaribacillus aureus</name>
    <dbReference type="NCBI Taxonomy" id="3051825"/>
    <lineage>
        <taxon>Bacteria</taxon>
        <taxon>Pseudomonadati</taxon>
        <taxon>Bacteroidota</taxon>
        <taxon>Cytophagia</taxon>
        <taxon>Cytophagales</taxon>
        <taxon>Splendidivirgaceae</taxon>
        <taxon>Agaribacillus</taxon>
    </lineage>
</organism>
<dbReference type="InterPro" id="IPR026820">
    <property type="entry name" value="VioB/RebD_dom"/>
</dbReference>
<evidence type="ECO:0000259" key="1">
    <source>
        <dbReference type="Pfam" id="PF12902"/>
    </source>
</evidence>
<proteinExistence type="predicted"/>
<dbReference type="RefSeq" id="WP_346758493.1">
    <property type="nucleotide sequence ID" value="NZ_JAUJEB010000002.1"/>
</dbReference>
<dbReference type="Pfam" id="PF12902">
    <property type="entry name" value="Ferritin-like"/>
    <property type="match status" value="1"/>
</dbReference>
<comment type="caution">
    <text evidence="2">The sequence shown here is derived from an EMBL/GenBank/DDBJ whole genome shotgun (WGS) entry which is preliminary data.</text>
</comment>
<accession>A0ABT8LA58</accession>
<name>A0ABT8LA58_9BACT</name>
<dbReference type="Proteomes" id="UP001172083">
    <property type="component" value="Unassembled WGS sequence"/>
</dbReference>
<dbReference type="EMBL" id="JAUJEB010000002">
    <property type="protein sequence ID" value="MDN5213153.1"/>
    <property type="molecule type" value="Genomic_DNA"/>
</dbReference>
<dbReference type="InterPro" id="IPR012347">
    <property type="entry name" value="Ferritin-like"/>
</dbReference>
<evidence type="ECO:0000313" key="2">
    <source>
        <dbReference type="EMBL" id="MDN5213153.1"/>
    </source>
</evidence>
<sequence length="387" mass="44518">MIRLLNRASEREMEESTENQELILYEIVRDFGSPKIELIRLLKEASEIEHSLMLQYLFACFSIKNKYGTLKGFAFPGSKSLMGIAVQEMQHLQYVCLFLQKLGIAPSLDRQDFPYEPDIYPFEFNLEPLTIDTVAKYVYTEASFKDIDPSNGQDMPFKLKLKNVLGQSFNINLLSGLYDRIIELATEVKAQDSALKIEQSINHMIFVRDQGEDEHFTFFKSVFLGSHPAFDGIDNVWDLPEDHKDYPSNLLKKNPSAFIGHVNSIEGFVDRSIAWLSNIHYWTILLLLEQSYRYASNSSLYMDIAKKHMVSPLNILGNKLSEIGIGVPFDRLSIGYNPGIDERENNNFIVEIMKEGKRVVNDVKDHLPLTFDTFLYDNTITQIKNIK</sequence>
<reference evidence="2" key="1">
    <citation type="submission" date="2023-06" db="EMBL/GenBank/DDBJ databases">
        <title>Genomic of Agaribacillus aureum.</title>
        <authorList>
            <person name="Wang G."/>
        </authorList>
    </citation>
    <scope>NUCLEOTIDE SEQUENCE</scope>
    <source>
        <strain evidence="2">BMA12</strain>
    </source>
</reference>
<keyword evidence="3" id="KW-1185">Reference proteome</keyword>
<evidence type="ECO:0000313" key="3">
    <source>
        <dbReference type="Proteomes" id="UP001172083"/>
    </source>
</evidence>